<accession>A0A1I5TLN9</accession>
<feature type="region of interest" description="Disordered" evidence="1">
    <location>
        <begin position="1"/>
        <end position="31"/>
    </location>
</feature>
<evidence type="ECO:0000313" key="2">
    <source>
        <dbReference type="EMBL" id="SFP84004.1"/>
    </source>
</evidence>
<keyword evidence="3" id="KW-1185">Reference proteome</keyword>
<name>A0A1I5TLN9_9EURY</name>
<dbReference type="EMBL" id="FOXI01000010">
    <property type="protein sequence ID" value="SFP84004.1"/>
    <property type="molecule type" value="Genomic_DNA"/>
</dbReference>
<gene>
    <name evidence="2" type="ORF">SAMN05216277_1108</name>
</gene>
<protein>
    <submittedName>
        <fullName evidence="2">Uncharacterized protein</fullName>
    </submittedName>
</protein>
<organism evidence="2 3">
    <name type="scientific">Halolamina pelagica</name>
    <dbReference type="NCBI Taxonomy" id="699431"/>
    <lineage>
        <taxon>Archaea</taxon>
        <taxon>Methanobacteriati</taxon>
        <taxon>Methanobacteriota</taxon>
        <taxon>Stenosarchaea group</taxon>
        <taxon>Halobacteria</taxon>
        <taxon>Halobacteriales</taxon>
        <taxon>Haloferacaceae</taxon>
    </lineage>
</organism>
<evidence type="ECO:0000313" key="3">
    <source>
        <dbReference type="Proteomes" id="UP000183769"/>
    </source>
</evidence>
<dbReference type="AlphaFoldDB" id="A0A1I5TLN9"/>
<reference evidence="3" key="1">
    <citation type="submission" date="2016-10" db="EMBL/GenBank/DDBJ databases">
        <authorList>
            <person name="Varghese N."/>
            <person name="Submissions S."/>
        </authorList>
    </citation>
    <scope>NUCLEOTIDE SEQUENCE [LARGE SCALE GENOMIC DNA]</scope>
    <source>
        <strain evidence="3">CGMCC 1.10329</strain>
    </source>
</reference>
<evidence type="ECO:0000256" key="1">
    <source>
        <dbReference type="SAM" id="MobiDB-lite"/>
    </source>
</evidence>
<dbReference type="Proteomes" id="UP000183769">
    <property type="component" value="Unassembled WGS sequence"/>
</dbReference>
<proteinExistence type="predicted"/>
<sequence length="31" mass="2892">MCNTFGGDGGAGGGRTDAVATSSEGADDADE</sequence>
<feature type="compositionally biased region" description="Gly residues" evidence="1">
    <location>
        <begin position="1"/>
        <end position="15"/>
    </location>
</feature>